<dbReference type="STRING" id="48269.A0A183MYG7"/>
<name>A0A183MYG7_9TREM</name>
<gene>
    <name evidence="1" type="ORF">SMRZ_LOCUS21092</name>
</gene>
<dbReference type="Proteomes" id="UP000277204">
    <property type="component" value="Unassembled WGS sequence"/>
</dbReference>
<dbReference type="InterPro" id="IPR038752">
    <property type="entry name" value="IQCH"/>
</dbReference>
<dbReference type="AlphaFoldDB" id="A0A183MYG7"/>
<evidence type="ECO:0000313" key="2">
    <source>
        <dbReference type="Proteomes" id="UP000277204"/>
    </source>
</evidence>
<reference evidence="1 2" key="1">
    <citation type="submission" date="2018-11" db="EMBL/GenBank/DDBJ databases">
        <authorList>
            <consortium name="Pathogen Informatics"/>
        </authorList>
    </citation>
    <scope>NUCLEOTIDE SEQUENCE [LARGE SCALE GENOMIC DNA]</scope>
    <source>
        <strain evidence="1 2">Zambia</strain>
    </source>
</reference>
<accession>A0A183MYG7</accession>
<evidence type="ECO:0000313" key="1">
    <source>
        <dbReference type="EMBL" id="VDP38253.1"/>
    </source>
</evidence>
<protein>
    <submittedName>
        <fullName evidence="1">Uncharacterized protein</fullName>
    </submittedName>
</protein>
<proteinExistence type="predicted"/>
<dbReference type="EMBL" id="UZAI01018569">
    <property type="protein sequence ID" value="VDP38253.1"/>
    <property type="molecule type" value="Genomic_DNA"/>
</dbReference>
<keyword evidence="2" id="KW-1185">Reference proteome</keyword>
<sequence length="200" mass="22727">MVVGGSQQETLDTGFVLFGTRQKGVPIILRELGLPGGFDLVSPSFTNEQILWITDIKPGYTDLLAMTQLVLFATNTIFKINQSTGEHEIIAKPPTILLEKMIIKSQETIISNEIQENKFKRYAIVSTRLHHSNLTMIQYSVFFKICRANYIGYNLKSIIKEVEQILGQVIENSLDQNMNQSIKSIQQNTKKLSKKLTEEY</sequence>
<dbReference type="PANTHER" id="PTHR14465">
    <property type="entry name" value="IQ DOMAIN-CONTAINING PROTEIN H"/>
    <property type="match status" value="1"/>
</dbReference>
<organism evidence="1 2">
    <name type="scientific">Schistosoma margrebowiei</name>
    <dbReference type="NCBI Taxonomy" id="48269"/>
    <lineage>
        <taxon>Eukaryota</taxon>
        <taxon>Metazoa</taxon>
        <taxon>Spiralia</taxon>
        <taxon>Lophotrochozoa</taxon>
        <taxon>Platyhelminthes</taxon>
        <taxon>Trematoda</taxon>
        <taxon>Digenea</taxon>
        <taxon>Strigeidida</taxon>
        <taxon>Schistosomatoidea</taxon>
        <taxon>Schistosomatidae</taxon>
        <taxon>Schistosoma</taxon>
    </lineage>
</organism>
<dbReference type="PANTHER" id="PTHR14465:SF0">
    <property type="entry name" value="IQ DOMAIN-CONTAINING PROTEIN H"/>
    <property type="match status" value="1"/>
</dbReference>